<evidence type="ECO:0000256" key="6">
    <source>
        <dbReference type="ARBA" id="ARBA00023136"/>
    </source>
</evidence>
<dbReference type="PRINTS" id="PR00783">
    <property type="entry name" value="MINTRINSICP"/>
</dbReference>
<dbReference type="SUPFAM" id="SSF81338">
    <property type="entry name" value="Aquaporin-like"/>
    <property type="match status" value="1"/>
</dbReference>
<evidence type="ECO:0000313" key="10">
    <source>
        <dbReference type="EMBL" id="KHJ81908.1"/>
    </source>
</evidence>
<dbReference type="GO" id="GO:0015250">
    <property type="term" value="F:water channel activity"/>
    <property type="evidence" value="ECO:0007669"/>
    <property type="project" value="TreeGrafter"/>
</dbReference>
<keyword evidence="5 9" id="KW-1133">Transmembrane helix</keyword>
<dbReference type="InterPro" id="IPR000425">
    <property type="entry name" value="MIP"/>
</dbReference>
<feature type="transmembrane region" description="Helical" evidence="9">
    <location>
        <begin position="64"/>
        <end position="84"/>
    </location>
</feature>
<dbReference type="InterPro" id="IPR050363">
    <property type="entry name" value="MIP/Aquaporin"/>
</dbReference>
<organism evidence="10 11">
    <name type="scientific">Oesophagostomum dentatum</name>
    <name type="common">Nodular worm</name>
    <dbReference type="NCBI Taxonomy" id="61180"/>
    <lineage>
        <taxon>Eukaryota</taxon>
        <taxon>Metazoa</taxon>
        <taxon>Ecdysozoa</taxon>
        <taxon>Nematoda</taxon>
        <taxon>Chromadorea</taxon>
        <taxon>Rhabditida</taxon>
        <taxon>Rhabditina</taxon>
        <taxon>Rhabditomorpha</taxon>
        <taxon>Strongyloidea</taxon>
        <taxon>Strongylidae</taxon>
        <taxon>Oesophagostomum</taxon>
    </lineage>
</organism>
<comment type="function">
    <text evidence="7">Aquaglyceroporin that may modulate the water content and osmolytes during anhydrobiosis.</text>
</comment>
<comment type="subcellular location">
    <subcellularLocation>
        <location evidence="1">Membrane</location>
        <topology evidence="1">Multi-pass membrane protein</topology>
    </subcellularLocation>
</comment>
<protein>
    <submittedName>
        <fullName evidence="10">Uncharacterized protein</fullName>
    </submittedName>
</protein>
<keyword evidence="11" id="KW-1185">Reference proteome</keyword>
<evidence type="ECO:0000256" key="8">
    <source>
        <dbReference type="RuleBase" id="RU000477"/>
    </source>
</evidence>
<evidence type="ECO:0000256" key="7">
    <source>
        <dbReference type="ARBA" id="ARBA00045280"/>
    </source>
</evidence>
<gene>
    <name evidence="10" type="ORF">OESDEN_18403</name>
</gene>
<dbReference type="Pfam" id="PF00230">
    <property type="entry name" value="MIP"/>
    <property type="match status" value="1"/>
</dbReference>
<comment type="similarity">
    <text evidence="2 8">Belongs to the MIP/aquaporin (TC 1.A.8) family.</text>
</comment>
<keyword evidence="3 8" id="KW-0813">Transport</keyword>
<evidence type="ECO:0000256" key="2">
    <source>
        <dbReference type="ARBA" id="ARBA00006175"/>
    </source>
</evidence>
<evidence type="ECO:0000256" key="5">
    <source>
        <dbReference type="ARBA" id="ARBA00022989"/>
    </source>
</evidence>
<proteinExistence type="inferred from homology"/>
<evidence type="ECO:0000256" key="1">
    <source>
        <dbReference type="ARBA" id="ARBA00004141"/>
    </source>
</evidence>
<dbReference type="PANTHER" id="PTHR43829:SF5">
    <property type="entry name" value="AQUAPORIN-9"/>
    <property type="match status" value="1"/>
</dbReference>
<sequence>MKHRHGSQITSKEEPVFTPDLLREAIRIRSPIVRNALSEFFGTALLLFIGTGIVMQFVLSDEKLNTWVQINFGWGLAISFTVYATAKTSGKCRFVCFAWFAQLML</sequence>
<name>A0A0B1S9D3_OESDE</name>
<dbReference type="EMBL" id="KN584249">
    <property type="protein sequence ID" value="KHJ81908.1"/>
    <property type="molecule type" value="Genomic_DNA"/>
</dbReference>
<dbReference type="GO" id="GO:0015254">
    <property type="term" value="F:glycerol channel activity"/>
    <property type="evidence" value="ECO:0007669"/>
    <property type="project" value="TreeGrafter"/>
</dbReference>
<dbReference type="Gene3D" id="1.20.1080.10">
    <property type="entry name" value="Glycerol uptake facilitator protein"/>
    <property type="match status" value="1"/>
</dbReference>
<keyword evidence="4 8" id="KW-0812">Transmembrane</keyword>
<dbReference type="OrthoDB" id="3222at2759"/>
<dbReference type="GO" id="GO:0016323">
    <property type="term" value="C:basolateral plasma membrane"/>
    <property type="evidence" value="ECO:0007669"/>
    <property type="project" value="TreeGrafter"/>
</dbReference>
<evidence type="ECO:0000256" key="4">
    <source>
        <dbReference type="ARBA" id="ARBA00022692"/>
    </source>
</evidence>
<dbReference type="PANTHER" id="PTHR43829">
    <property type="entry name" value="AQUAPORIN OR AQUAGLYCEROPORIN RELATED"/>
    <property type="match status" value="1"/>
</dbReference>
<dbReference type="Proteomes" id="UP000053660">
    <property type="component" value="Unassembled WGS sequence"/>
</dbReference>
<reference evidence="10 11" key="1">
    <citation type="submission" date="2014-03" db="EMBL/GenBank/DDBJ databases">
        <title>Draft genome of the hookworm Oesophagostomum dentatum.</title>
        <authorList>
            <person name="Mitreva M."/>
        </authorList>
    </citation>
    <scope>NUCLEOTIDE SEQUENCE [LARGE SCALE GENOMIC DNA]</scope>
    <source>
        <strain evidence="10 11">OD-Hann</strain>
    </source>
</reference>
<evidence type="ECO:0000256" key="9">
    <source>
        <dbReference type="SAM" id="Phobius"/>
    </source>
</evidence>
<accession>A0A0B1S9D3</accession>
<evidence type="ECO:0000256" key="3">
    <source>
        <dbReference type="ARBA" id="ARBA00022448"/>
    </source>
</evidence>
<dbReference type="InterPro" id="IPR023271">
    <property type="entry name" value="Aquaporin-like"/>
</dbReference>
<feature type="transmembrane region" description="Helical" evidence="9">
    <location>
        <begin position="36"/>
        <end position="58"/>
    </location>
</feature>
<keyword evidence="6 9" id="KW-0472">Membrane</keyword>
<dbReference type="AlphaFoldDB" id="A0A0B1S9D3"/>
<evidence type="ECO:0000313" key="11">
    <source>
        <dbReference type="Proteomes" id="UP000053660"/>
    </source>
</evidence>